<evidence type="ECO:0000256" key="1">
    <source>
        <dbReference type="ARBA" id="ARBA00004651"/>
    </source>
</evidence>
<dbReference type="OrthoDB" id="170360at2157"/>
<keyword evidence="10" id="KW-1185">Reference proteome</keyword>
<feature type="transmembrane region" description="Helical" evidence="8">
    <location>
        <begin position="67"/>
        <end position="87"/>
    </location>
</feature>
<evidence type="ECO:0000256" key="2">
    <source>
        <dbReference type="ARBA" id="ARBA00010735"/>
    </source>
</evidence>
<sequence length="227" mass="23399">MAVSFERDGIVAGFRTGLPVAIGVGAYGIAFGVLARQSGLSVAEATLMSATVVAGASQLVAVELWGTPLPVVTILVTTLVINLRYVLMGASLRPWFKSLTPAQAYGSSFFITDETWALSIADLRSETGRGAFLLGAGLALWSLWVLTTAIGAAAGSAVTDPERFGLDFVLTAIFVILAVGLWRGRNDTAPWAAAAAVAVAAEAAAPGQWYILFGGLAGSLVAVVQRA</sequence>
<evidence type="ECO:0000256" key="5">
    <source>
        <dbReference type="ARBA" id="ARBA00022692"/>
    </source>
</evidence>
<dbReference type="GO" id="GO:1903785">
    <property type="term" value="P:L-valine transmembrane transport"/>
    <property type="evidence" value="ECO:0007669"/>
    <property type="project" value="TreeGrafter"/>
</dbReference>
<dbReference type="STRING" id="348780.NP_3644A"/>
<comment type="similarity">
    <text evidence="2">Belongs to the AzlC family.</text>
</comment>
<dbReference type="eggNOG" id="arCOG04452">
    <property type="taxonomic scope" value="Archaea"/>
</dbReference>
<evidence type="ECO:0000256" key="3">
    <source>
        <dbReference type="ARBA" id="ARBA00022448"/>
    </source>
</evidence>
<proteinExistence type="inferred from homology"/>
<protein>
    <submittedName>
        <fullName evidence="9">ABC-type transport system permease protein</fullName>
    </submittedName>
</protein>
<feature type="transmembrane region" description="Helical" evidence="8">
    <location>
        <begin position="42"/>
        <end position="61"/>
    </location>
</feature>
<keyword evidence="4" id="KW-1003">Cell membrane</keyword>
<dbReference type="HOGENOM" id="CLU_065777_2_1_2"/>
<evidence type="ECO:0000256" key="7">
    <source>
        <dbReference type="ARBA" id="ARBA00023136"/>
    </source>
</evidence>
<dbReference type="AlphaFoldDB" id="A0A1U7EXJ7"/>
<keyword evidence="7 8" id="KW-0472">Membrane</keyword>
<reference evidence="9 10" key="1">
    <citation type="journal article" date="2005" name="Genome Res.">
        <title>Living with two extremes: conclusions from the genome sequence of Natronomonas pharaonis.</title>
        <authorList>
            <person name="Falb M."/>
            <person name="Pfeiffer F."/>
            <person name="Palm P."/>
            <person name="Rodewald K."/>
            <person name="Hickmann V."/>
            <person name="Tittor J."/>
            <person name="Oesterhelt D."/>
        </authorList>
    </citation>
    <scope>NUCLEOTIDE SEQUENCE [LARGE SCALE GENOMIC DNA]</scope>
    <source>
        <strain evidence="10">ATCC 35678 / DSM 2160 / CIP 103997 / JCM 8858 / NBRC 14720 / NCIMB 2260 / Gabara</strain>
    </source>
</reference>
<feature type="transmembrane region" description="Helical" evidence="8">
    <location>
        <begin position="12"/>
        <end position="35"/>
    </location>
</feature>
<keyword evidence="6 8" id="KW-1133">Transmembrane helix</keyword>
<feature type="transmembrane region" description="Helical" evidence="8">
    <location>
        <begin position="164"/>
        <end position="182"/>
    </location>
</feature>
<dbReference type="EMBL" id="CR936257">
    <property type="protein sequence ID" value="CAI49913.1"/>
    <property type="molecule type" value="Genomic_DNA"/>
</dbReference>
<accession>A0A1U7EXJ7</accession>
<feature type="transmembrane region" description="Helical" evidence="8">
    <location>
        <begin position="132"/>
        <end position="158"/>
    </location>
</feature>
<dbReference type="RefSeq" id="WP_011323531.1">
    <property type="nucleotide sequence ID" value="NC_007426.1"/>
</dbReference>
<dbReference type="EnsemblBacteria" id="CAI49913">
    <property type="protein sequence ID" value="CAI49913"/>
    <property type="gene ID" value="NP_3644A"/>
</dbReference>
<dbReference type="Pfam" id="PF03591">
    <property type="entry name" value="AzlC"/>
    <property type="match status" value="1"/>
</dbReference>
<evidence type="ECO:0000313" key="9">
    <source>
        <dbReference type="EMBL" id="CAI49913.1"/>
    </source>
</evidence>
<dbReference type="PANTHER" id="PTHR34979">
    <property type="entry name" value="INNER MEMBRANE PROTEIN YGAZ"/>
    <property type="match status" value="1"/>
</dbReference>
<name>A0A1U7EXJ7_NATPD</name>
<evidence type="ECO:0000256" key="6">
    <source>
        <dbReference type="ARBA" id="ARBA00022989"/>
    </source>
</evidence>
<comment type="subcellular location">
    <subcellularLocation>
        <location evidence="1">Cell membrane</location>
        <topology evidence="1">Multi-pass membrane protein</topology>
    </subcellularLocation>
</comment>
<keyword evidence="5 8" id="KW-0812">Transmembrane</keyword>
<organism evidence="9 10">
    <name type="scientific">Natronomonas pharaonis (strain ATCC 35678 / DSM 2160 / CIP 103997 / JCM 8858 / NBRC 14720 / NCIMB 2260 / Gabara)</name>
    <name type="common">Halobacterium pharaonis</name>
    <dbReference type="NCBI Taxonomy" id="348780"/>
    <lineage>
        <taxon>Archaea</taxon>
        <taxon>Methanobacteriati</taxon>
        <taxon>Methanobacteriota</taxon>
        <taxon>Stenosarchaea group</taxon>
        <taxon>Halobacteria</taxon>
        <taxon>Halobacteriales</taxon>
        <taxon>Natronomonadaceae</taxon>
        <taxon>Natronomonas</taxon>
    </lineage>
</organism>
<gene>
    <name evidence="9" type="primary">abc24p</name>
    <name evidence="9" type="ordered locus">NP_3644A</name>
</gene>
<dbReference type="GO" id="GO:0005886">
    <property type="term" value="C:plasma membrane"/>
    <property type="evidence" value="ECO:0007669"/>
    <property type="project" value="UniProtKB-SubCell"/>
</dbReference>
<dbReference type="PANTHER" id="PTHR34979:SF1">
    <property type="entry name" value="INNER MEMBRANE PROTEIN YGAZ"/>
    <property type="match status" value="1"/>
</dbReference>
<dbReference type="InterPro" id="IPR011606">
    <property type="entry name" value="Brnchd-chn_aa_trnsp_permease"/>
</dbReference>
<evidence type="ECO:0000256" key="8">
    <source>
        <dbReference type="SAM" id="Phobius"/>
    </source>
</evidence>
<evidence type="ECO:0000256" key="4">
    <source>
        <dbReference type="ARBA" id="ARBA00022475"/>
    </source>
</evidence>
<dbReference type="KEGG" id="nph:NP_3644A"/>
<evidence type="ECO:0000313" key="10">
    <source>
        <dbReference type="Proteomes" id="UP000002698"/>
    </source>
</evidence>
<dbReference type="Proteomes" id="UP000002698">
    <property type="component" value="Chromosome"/>
</dbReference>
<dbReference type="GeneID" id="3702441"/>
<keyword evidence="3" id="KW-0813">Transport</keyword>